<accession>A0ABY9KDY8</accession>
<dbReference type="Pfam" id="PF03797">
    <property type="entry name" value="Autotransporter"/>
    <property type="match status" value="1"/>
</dbReference>
<proteinExistence type="predicted"/>
<dbReference type="InterPro" id="IPR005546">
    <property type="entry name" value="Autotransporte_beta"/>
</dbReference>
<dbReference type="SUPFAM" id="SSF103515">
    <property type="entry name" value="Autotransporter"/>
    <property type="match status" value="1"/>
</dbReference>
<dbReference type="InterPro" id="IPR036709">
    <property type="entry name" value="Autotransporte_beta_dom_sf"/>
</dbReference>
<dbReference type="SUPFAM" id="SSF50993">
    <property type="entry name" value="Peptidase/esterase 'gauge' domain"/>
    <property type="match status" value="1"/>
</dbReference>
<keyword evidence="3" id="KW-0614">Plasmid</keyword>
<dbReference type="PROSITE" id="PS51208">
    <property type="entry name" value="AUTOTRANSPORTER"/>
    <property type="match status" value="1"/>
</dbReference>
<dbReference type="Proteomes" id="UP001225788">
    <property type="component" value="Plasmid unnamed1"/>
</dbReference>
<feature type="chain" id="PRO_5046330680" evidence="1">
    <location>
        <begin position="30"/>
        <end position="699"/>
    </location>
</feature>
<evidence type="ECO:0000313" key="4">
    <source>
        <dbReference type="Proteomes" id="UP001225788"/>
    </source>
</evidence>
<dbReference type="NCBIfam" id="TIGR02913">
    <property type="entry name" value="HAF_rpt"/>
    <property type="match status" value="2"/>
</dbReference>
<keyword evidence="4" id="KW-1185">Reference proteome</keyword>
<organism evidence="3 4">
    <name type="scientific">Shinella oryzae</name>
    <dbReference type="NCBI Taxonomy" id="2871820"/>
    <lineage>
        <taxon>Bacteria</taxon>
        <taxon>Pseudomonadati</taxon>
        <taxon>Pseudomonadota</taxon>
        <taxon>Alphaproteobacteria</taxon>
        <taxon>Hyphomicrobiales</taxon>
        <taxon>Rhizobiaceae</taxon>
        <taxon>Shinella</taxon>
    </lineage>
</organism>
<protein>
    <submittedName>
        <fullName evidence="3">Autotransporter domain-containing protein</fullName>
    </submittedName>
</protein>
<sequence>MLSSSKCRNLLSSSALAVLAFSAASQANAASSGLIGLSGDGLILLERVYDQNSSSSAYYALTNTLTGVQTRLDAQSSNWLHANALSNDGKTVIGARSTGNGDTAFVWTGGVFTDIDVAGARSSFGIAINANGTAATGNAEFLNTAEAFYWTKATGARLITGLGGARTQSYAISADGSTVVGNSERAARGTYHAFVWTANGGTIDIDVDNKFDWSLANLVSSNGSAVAGTGNTGNSTSLFYWTSAGMVDAGNLGGNGYLSAAAMSRDGGVVTGYGNDATGHSQAFKYTAGDTGLTNLGTLGGSESMAYDINADGTVIVGQSRDGSNTTRGFRYTDATGMQTVEQWLAANGGTVGDLKTATAELVSDDGNVIVGSTSDYTTYIARVEGEQVGIIDTAKFLPTVAAVGDVVVQNGISHADTVMFGAQGAPMRNLLSAGQVSVWGTVDGGYDNTENADGGLGLGEFGLGYGLGGSATARLSLGGVYNKQDLDAGGDIKQRGFYVSPEVSVDVGSNVFVTVGGYWGRSSIDTHRGYANGATLDFSDGDTDATTWGAKIRADWLDAVTINNTAITPYTALSYTSTKVDAYTEEGGAFPVSYGEAKDHATIARLGVDFVHPLTDTVRLLAKAEADYQFGGRAAGTQATVAGIDFDLDGADRRNFWVRGGIGAEFDVGGGTASIMVNGTTKGADPDIWVRSNFTVKF</sequence>
<dbReference type="RefSeq" id="WP_306162675.1">
    <property type="nucleotide sequence ID" value="NZ_CP132315.1"/>
</dbReference>
<evidence type="ECO:0000256" key="1">
    <source>
        <dbReference type="SAM" id="SignalP"/>
    </source>
</evidence>
<dbReference type="SMART" id="SM00869">
    <property type="entry name" value="Autotransporter"/>
    <property type="match status" value="1"/>
</dbReference>
<keyword evidence="1" id="KW-0732">Signal</keyword>
<evidence type="ECO:0000313" key="3">
    <source>
        <dbReference type="EMBL" id="WLS06354.1"/>
    </source>
</evidence>
<reference evidence="3 4" key="1">
    <citation type="submission" date="2023-08" db="EMBL/GenBank/DDBJ databases">
        <title>Pathogen: clinical or host-associated sample.</title>
        <authorList>
            <person name="Hergert J."/>
            <person name="Casey R."/>
            <person name="Wagner J."/>
            <person name="Young E.L."/>
            <person name="Oakeson K.F."/>
        </authorList>
    </citation>
    <scope>NUCLEOTIDE SEQUENCE [LARGE SCALE GENOMIC DNA]</scope>
    <source>
        <strain evidence="3 4">UPHL-collab-2</strain>
        <plasmid evidence="3 4">unnamed1</plasmid>
    </source>
</reference>
<feature type="domain" description="Autotransporter" evidence="2">
    <location>
        <begin position="432"/>
        <end position="699"/>
    </location>
</feature>
<gene>
    <name evidence="3" type="ORF">Q9315_21175</name>
</gene>
<dbReference type="InterPro" id="IPR014262">
    <property type="entry name" value="HAF_rpt"/>
</dbReference>
<evidence type="ECO:0000259" key="2">
    <source>
        <dbReference type="PROSITE" id="PS51208"/>
    </source>
</evidence>
<feature type="signal peptide" evidence="1">
    <location>
        <begin position="1"/>
        <end position="29"/>
    </location>
</feature>
<geneLocation type="plasmid" evidence="3 4">
    <name>unnamed1</name>
</geneLocation>
<dbReference type="EMBL" id="CP132315">
    <property type="protein sequence ID" value="WLS06354.1"/>
    <property type="molecule type" value="Genomic_DNA"/>
</dbReference>
<name>A0ABY9KDY8_9HYPH</name>
<dbReference type="Gene3D" id="2.40.128.130">
    <property type="entry name" value="Autotransporter beta-domain"/>
    <property type="match status" value="1"/>
</dbReference>